<feature type="region of interest" description="Disordered" evidence="1">
    <location>
        <begin position="34"/>
        <end position="69"/>
    </location>
</feature>
<feature type="compositionally biased region" description="Polar residues" evidence="1">
    <location>
        <begin position="136"/>
        <end position="149"/>
    </location>
</feature>
<dbReference type="VEuPathDB" id="FungiDB:L203_04558"/>
<name>A0A1E3IBT2_9TREE</name>
<keyword evidence="2" id="KW-0812">Transmembrane</keyword>
<feature type="region of interest" description="Disordered" evidence="1">
    <location>
        <begin position="523"/>
        <end position="543"/>
    </location>
</feature>
<feature type="region of interest" description="Disordered" evidence="1">
    <location>
        <begin position="109"/>
        <end position="185"/>
    </location>
</feature>
<dbReference type="KEGG" id="cdep:91088204"/>
<feature type="transmembrane region" description="Helical" evidence="2">
    <location>
        <begin position="204"/>
        <end position="226"/>
    </location>
</feature>
<accession>A0A1E3IBT2</accession>
<dbReference type="RefSeq" id="XP_066069481.1">
    <property type="nucleotide sequence ID" value="XM_066213384.1"/>
</dbReference>
<feature type="compositionally biased region" description="Polar residues" evidence="1">
    <location>
        <begin position="524"/>
        <end position="540"/>
    </location>
</feature>
<proteinExistence type="predicted"/>
<evidence type="ECO:0000256" key="2">
    <source>
        <dbReference type="SAM" id="Phobius"/>
    </source>
</evidence>
<reference evidence="3" key="3">
    <citation type="submission" date="2024-01" db="EMBL/GenBank/DDBJ databases">
        <authorList>
            <person name="Coelho M.A."/>
            <person name="David-Palma M."/>
            <person name="Shea T."/>
            <person name="Sun S."/>
            <person name="Cuomo C.A."/>
            <person name="Heitman J."/>
        </authorList>
    </citation>
    <scope>NUCLEOTIDE SEQUENCE</scope>
    <source>
        <strain evidence="3">CBS 7841</strain>
    </source>
</reference>
<keyword evidence="2" id="KW-0472">Membrane</keyword>
<keyword evidence="4" id="KW-1185">Reference proteome</keyword>
<gene>
    <name evidence="3" type="ORF">L203_103994</name>
</gene>
<reference evidence="3" key="2">
    <citation type="journal article" date="2022" name="Elife">
        <title>Obligate sexual reproduction of a homothallic fungus closely related to the Cryptococcus pathogenic species complex.</title>
        <authorList>
            <person name="Passer A.R."/>
            <person name="Clancey S.A."/>
            <person name="Shea T."/>
            <person name="David-Palma M."/>
            <person name="Averette A.F."/>
            <person name="Boekhout T."/>
            <person name="Porcel B.M."/>
            <person name="Nowrousian M."/>
            <person name="Cuomo C.A."/>
            <person name="Sun S."/>
            <person name="Heitman J."/>
            <person name="Coelho M.A."/>
        </authorList>
    </citation>
    <scope>NUCLEOTIDE SEQUENCE</scope>
    <source>
        <strain evidence="3">CBS 7841</strain>
    </source>
</reference>
<keyword evidence="2" id="KW-1133">Transmembrane helix</keyword>
<evidence type="ECO:0000313" key="4">
    <source>
        <dbReference type="Proteomes" id="UP000094043"/>
    </source>
</evidence>
<feature type="compositionally biased region" description="Polar residues" evidence="1">
    <location>
        <begin position="158"/>
        <end position="185"/>
    </location>
</feature>
<dbReference type="GeneID" id="91088204"/>
<protein>
    <submittedName>
        <fullName evidence="3">Uncharacterized protein</fullName>
    </submittedName>
</protein>
<organism evidence="3 4">
    <name type="scientific">Cryptococcus depauperatus CBS 7841</name>
    <dbReference type="NCBI Taxonomy" id="1295531"/>
    <lineage>
        <taxon>Eukaryota</taxon>
        <taxon>Fungi</taxon>
        <taxon>Dikarya</taxon>
        <taxon>Basidiomycota</taxon>
        <taxon>Agaricomycotina</taxon>
        <taxon>Tremellomycetes</taxon>
        <taxon>Tremellales</taxon>
        <taxon>Cryptococcaceae</taxon>
        <taxon>Cryptococcus</taxon>
    </lineage>
</organism>
<feature type="compositionally biased region" description="Polar residues" evidence="1">
    <location>
        <begin position="118"/>
        <end position="128"/>
    </location>
</feature>
<sequence length="721" mass="78314">MIIPPDPEKDPQIFSSSASALSIVAPTSEHSYFDGSAWDAESLPPYESRQRRSHAGSADGPDGVCLPTEIGANAREGDVFSDANVARDMGERSRRPDLGLVIPANFLLNHGRDGRQSPPDSGGSSTPIGNVARGSSLPTFHTTHTSDMLPQQHGEVYRSSSGNTAQGTSETAVAGSTSKLWEASSTQLPQNARVRKWWKKWRRWVQVFIILVLIAMALITGLLVGMKHDNYREQTVSVPPWKDRSDGDGDGDDGRRTAAWAWDDGFNITYVESRDGPSLADGRLTTCNNFTPYDQTSSLSTLFTPFGTTSVSIATFSFPLQSNGSAPNFFIDTRGLGSSGKVSFIGAEASKDLKASGQENAIVVDVLVKYAGPQSLDKMMKVCDMTRDDAVGIGIYSPRQTDNKISNRRILNPVYIPTHHIVIRVPPSVLNKQAPPVYFPMFTFNADQMSMKFGNLDQVIEFGDLDIDTKCGAINAEHVTLKTGNVVSKGFDFVGRWNVSEELRVNVSDGSISADVILHDPTTMDDNGTTLDTSLPNSNNQRRDKHAITAPNNLATTKSSRTIRNGFYTVSGSVGIRYLYHPTSITLSSIISTLRGPITVHMHPNYIGPFSTQAIWGEVNLPNPVPITSSDPSRSGRSRKINIGTINVQSNSSFARVGLNETVLANSTDTITGVAYWAETDSTHGQVKVKSVEEVQNEDAGENEVVVMGAWADVWMSFDGI</sequence>
<dbReference type="OrthoDB" id="5570013at2759"/>
<reference evidence="3" key="1">
    <citation type="submission" date="2016-06" db="EMBL/GenBank/DDBJ databases">
        <authorList>
            <person name="Cuomo C."/>
            <person name="Litvintseva A."/>
            <person name="Heitman J."/>
            <person name="Chen Y."/>
            <person name="Sun S."/>
            <person name="Springer D."/>
            <person name="Dromer F."/>
            <person name="Young S."/>
            <person name="Zeng Q."/>
            <person name="Chapman S."/>
            <person name="Gujja S."/>
            <person name="Saif S."/>
            <person name="Birren B."/>
        </authorList>
    </citation>
    <scope>NUCLEOTIDE SEQUENCE</scope>
    <source>
        <strain evidence="3">CBS 7841</strain>
    </source>
</reference>
<dbReference type="Proteomes" id="UP000094043">
    <property type="component" value="Chromosome 4"/>
</dbReference>
<evidence type="ECO:0000313" key="3">
    <source>
        <dbReference type="EMBL" id="WVN88781.1"/>
    </source>
</evidence>
<dbReference type="EMBL" id="CP143787">
    <property type="protein sequence ID" value="WVN88781.1"/>
    <property type="molecule type" value="Genomic_DNA"/>
</dbReference>
<dbReference type="AlphaFoldDB" id="A0A1E3IBT2"/>
<evidence type="ECO:0000256" key="1">
    <source>
        <dbReference type="SAM" id="MobiDB-lite"/>
    </source>
</evidence>